<dbReference type="CDD" id="cd04496">
    <property type="entry name" value="SSB_OBF"/>
    <property type="match status" value="1"/>
</dbReference>
<keyword evidence="1" id="KW-0238">DNA-binding</keyword>
<dbReference type="GO" id="GO:0006260">
    <property type="term" value="P:DNA replication"/>
    <property type="evidence" value="ECO:0007669"/>
    <property type="project" value="InterPro"/>
</dbReference>
<name>A0A0F9X733_9ZZZZ</name>
<sequence>MNGIAKVIVVGNLGRRPALRHTTSGKAVGDFSVAVNSGRDDDPTEWIKVVVWEKTAEACEKYLDKGSQVYVEGRWHTNKWTDKDGNERSMAEVIAHKVLFIGKPGAGAQGGGERPAEGQGDSTGDDPIPF</sequence>
<feature type="region of interest" description="Disordered" evidence="2">
    <location>
        <begin position="104"/>
        <end position="130"/>
    </location>
</feature>
<protein>
    <recommendedName>
        <fullName evidence="4">Single-stranded DNA-binding protein</fullName>
    </recommendedName>
</protein>
<evidence type="ECO:0000313" key="3">
    <source>
        <dbReference type="EMBL" id="KKN87368.1"/>
    </source>
</evidence>
<dbReference type="InterPro" id="IPR011344">
    <property type="entry name" value="ssDNA-bd"/>
</dbReference>
<dbReference type="HAMAP" id="MF_00984">
    <property type="entry name" value="SSB"/>
    <property type="match status" value="1"/>
</dbReference>
<dbReference type="PIRSF" id="PIRSF002070">
    <property type="entry name" value="SSB"/>
    <property type="match status" value="1"/>
</dbReference>
<dbReference type="InterPro" id="IPR012340">
    <property type="entry name" value="NA-bd_OB-fold"/>
</dbReference>
<dbReference type="InterPro" id="IPR000424">
    <property type="entry name" value="Primosome_PriB/ssb"/>
</dbReference>
<dbReference type="EMBL" id="LAZR01000138">
    <property type="protein sequence ID" value="KKN87368.1"/>
    <property type="molecule type" value="Genomic_DNA"/>
</dbReference>
<dbReference type="GO" id="GO:0009295">
    <property type="term" value="C:nucleoid"/>
    <property type="evidence" value="ECO:0007669"/>
    <property type="project" value="TreeGrafter"/>
</dbReference>
<dbReference type="PANTHER" id="PTHR10302">
    <property type="entry name" value="SINGLE-STRANDED DNA-BINDING PROTEIN"/>
    <property type="match status" value="1"/>
</dbReference>
<dbReference type="Pfam" id="PF00436">
    <property type="entry name" value="SSB"/>
    <property type="match status" value="1"/>
</dbReference>
<dbReference type="AlphaFoldDB" id="A0A0F9X733"/>
<organism evidence="3">
    <name type="scientific">marine sediment metagenome</name>
    <dbReference type="NCBI Taxonomy" id="412755"/>
    <lineage>
        <taxon>unclassified sequences</taxon>
        <taxon>metagenomes</taxon>
        <taxon>ecological metagenomes</taxon>
    </lineage>
</organism>
<dbReference type="Gene3D" id="2.40.50.140">
    <property type="entry name" value="Nucleic acid-binding proteins"/>
    <property type="match status" value="1"/>
</dbReference>
<dbReference type="PANTHER" id="PTHR10302:SF27">
    <property type="entry name" value="SINGLE-STRANDED DNA-BINDING PROTEIN"/>
    <property type="match status" value="1"/>
</dbReference>
<reference evidence="3" key="1">
    <citation type="journal article" date="2015" name="Nature">
        <title>Complex archaea that bridge the gap between prokaryotes and eukaryotes.</title>
        <authorList>
            <person name="Spang A."/>
            <person name="Saw J.H."/>
            <person name="Jorgensen S.L."/>
            <person name="Zaremba-Niedzwiedzka K."/>
            <person name="Martijn J."/>
            <person name="Lind A.E."/>
            <person name="van Eijk R."/>
            <person name="Schleper C."/>
            <person name="Guy L."/>
            <person name="Ettema T.J."/>
        </authorList>
    </citation>
    <scope>NUCLEOTIDE SEQUENCE</scope>
</reference>
<accession>A0A0F9X733</accession>
<dbReference type="NCBIfam" id="TIGR00621">
    <property type="entry name" value="ssb"/>
    <property type="match status" value="1"/>
</dbReference>
<comment type="caution">
    <text evidence="3">The sequence shown here is derived from an EMBL/GenBank/DDBJ whole genome shotgun (WGS) entry which is preliminary data.</text>
</comment>
<dbReference type="GO" id="GO:0003697">
    <property type="term" value="F:single-stranded DNA binding"/>
    <property type="evidence" value="ECO:0007669"/>
    <property type="project" value="InterPro"/>
</dbReference>
<proteinExistence type="inferred from homology"/>
<dbReference type="PROSITE" id="PS50935">
    <property type="entry name" value="SSB"/>
    <property type="match status" value="1"/>
</dbReference>
<evidence type="ECO:0000256" key="1">
    <source>
        <dbReference type="ARBA" id="ARBA00023125"/>
    </source>
</evidence>
<evidence type="ECO:0000256" key="2">
    <source>
        <dbReference type="SAM" id="MobiDB-lite"/>
    </source>
</evidence>
<dbReference type="SUPFAM" id="SSF50249">
    <property type="entry name" value="Nucleic acid-binding proteins"/>
    <property type="match status" value="1"/>
</dbReference>
<gene>
    <name evidence="3" type="ORF">LCGC14_0258220</name>
</gene>
<evidence type="ECO:0008006" key="4">
    <source>
        <dbReference type="Google" id="ProtNLM"/>
    </source>
</evidence>
<feature type="compositionally biased region" description="Gly residues" evidence="2">
    <location>
        <begin position="104"/>
        <end position="113"/>
    </location>
</feature>